<gene>
    <name evidence="2" type="ORF">C5L23_001502</name>
</gene>
<sequence>MAKVFKRILVALVILIGVGFFLRHNAFLYQHPVGQVVQVHNQKVQSITDEHNNEDQIYQQKLTIRLLNRQQKRIILTNGFNQSQTVLHRYRVGDQLILEKLSNRYHILSLKRDTVLGLLATLFILLLYFYGQRRATSWLLLSLITNIVLFIVAVGIDVQFKNPNVILIFSILAGFFALSSLLFVLGRTLQMRLTFFATLTSTALTMGIMSIVLLLTHNNGVHFETMAYVTQVPATLFIAQTIIGVLGAVMDEAADIVAGLFGMHRENAQRHFKEYWHAGMSIGRDIMGTLINVLFMIFIAETMPMVILMLRNGNNWPYILEMVMNLGILQTVVSGIGIVLAVPVTSAIVAFFLQRKVAKI</sequence>
<keyword evidence="3" id="KW-1185">Reference proteome</keyword>
<feature type="transmembrane region" description="Helical" evidence="1">
    <location>
        <begin position="138"/>
        <end position="160"/>
    </location>
</feature>
<dbReference type="InterPro" id="IPR012507">
    <property type="entry name" value="YibE_F"/>
</dbReference>
<feature type="transmembrane region" description="Helical" evidence="1">
    <location>
        <begin position="282"/>
        <end position="308"/>
    </location>
</feature>
<feature type="transmembrane region" description="Helical" evidence="1">
    <location>
        <begin position="114"/>
        <end position="131"/>
    </location>
</feature>
<comment type="caution">
    <text evidence="2">The sequence shown here is derived from an EMBL/GenBank/DDBJ whole genome shotgun (WGS) entry which is preliminary data.</text>
</comment>
<feature type="transmembrane region" description="Helical" evidence="1">
    <location>
        <begin position="7"/>
        <end position="24"/>
    </location>
</feature>
<keyword evidence="1" id="KW-0472">Membrane</keyword>
<dbReference type="RefSeq" id="WP_133264633.1">
    <property type="nucleotide sequence ID" value="NZ_JAGYGP010000001.1"/>
</dbReference>
<dbReference type="Pfam" id="PF07907">
    <property type="entry name" value="YibE_F"/>
    <property type="match status" value="1"/>
</dbReference>
<dbReference type="EMBL" id="PUFI01000015">
    <property type="protein sequence ID" value="TDG67703.1"/>
    <property type="molecule type" value="Genomic_DNA"/>
</dbReference>
<organism evidence="2 3">
    <name type="scientific">Leuconostoc fallax</name>
    <dbReference type="NCBI Taxonomy" id="1251"/>
    <lineage>
        <taxon>Bacteria</taxon>
        <taxon>Bacillati</taxon>
        <taxon>Bacillota</taxon>
        <taxon>Bacilli</taxon>
        <taxon>Lactobacillales</taxon>
        <taxon>Lactobacillaceae</taxon>
        <taxon>Leuconostoc</taxon>
    </lineage>
</organism>
<dbReference type="AlphaFoldDB" id="A0A4R5N7L5"/>
<keyword evidence="1" id="KW-1133">Transmembrane helix</keyword>
<dbReference type="PANTHER" id="PTHR41771:SF1">
    <property type="entry name" value="MEMBRANE PROTEIN"/>
    <property type="match status" value="1"/>
</dbReference>
<evidence type="ECO:0000256" key="1">
    <source>
        <dbReference type="SAM" id="Phobius"/>
    </source>
</evidence>
<name>A0A4R5N7L5_9LACO</name>
<dbReference type="STRING" id="907931.GCA_000165675_00119"/>
<reference evidence="2 3" key="1">
    <citation type="journal article" date="2019" name="Appl. Microbiol. Biotechnol.">
        <title>Uncovering carbohydrate metabolism through a genotype-phenotype association study of 56 lactic acid bacteria genomes.</title>
        <authorList>
            <person name="Buron-Moles G."/>
            <person name="Chailyan A."/>
            <person name="Dolejs I."/>
            <person name="Forster J."/>
            <person name="Miks M.H."/>
        </authorList>
    </citation>
    <scope>NUCLEOTIDE SEQUENCE [LARGE SCALE GENOMIC DNA]</scope>
    <source>
        <strain evidence="2 3">ATCC 700006</strain>
    </source>
</reference>
<proteinExistence type="predicted"/>
<evidence type="ECO:0008006" key="4">
    <source>
        <dbReference type="Google" id="ProtNLM"/>
    </source>
</evidence>
<dbReference type="Proteomes" id="UP000295681">
    <property type="component" value="Unassembled WGS sequence"/>
</dbReference>
<keyword evidence="1" id="KW-0812">Transmembrane</keyword>
<feature type="transmembrane region" description="Helical" evidence="1">
    <location>
        <begin position="193"/>
        <end position="216"/>
    </location>
</feature>
<accession>A0A4R5N7L5</accession>
<evidence type="ECO:0000313" key="3">
    <source>
        <dbReference type="Proteomes" id="UP000295681"/>
    </source>
</evidence>
<dbReference type="PANTHER" id="PTHR41771">
    <property type="entry name" value="MEMBRANE PROTEIN-RELATED"/>
    <property type="match status" value="1"/>
</dbReference>
<protein>
    <recommendedName>
        <fullName evidence="4">YibE/F family protein</fullName>
    </recommendedName>
</protein>
<feature type="transmembrane region" description="Helical" evidence="1">
    <location>
        <begin position="236"/>
        <end position="261"/>
    </location>
</feature>
<feature type="transmembrane region" description="Helical" evidence="1">
    <location>
        <begin position="166"/>
        <end position="186"/>
    </location>
</feature>
<feature type="transmembrane region" description="Helical" evidence="1">
    <location>
        <begin position="328"/>
        <end position="353"/>
    </location>
</feature>
<evidence type="ECO:0000313" key="2">
    <source>
        <dbReference type="EMBL" id="TDG67703.1"/>
    </source>
</evidence>